<evidence type="ECO:0000313" key="9">
    <source>
        <dbReference type="Proteomes" id="UP001465755"/>
    </source>
</evidence>
<dbReference type="InterPro" id="IPR018611">
    <property type="entry name" value="Ufl1"/>
</dbReference>
<dbReference type="AlphaFoldDB" id="A0AAW1P2B7"/>
<dbReference type="Pfam" id="PF25870">
    <property type="entry name" value="WHD_UFL1_5th"/>
    <property type="match status" value="1"/>
</dbReference>
<dbReference type="Pfam" id="PF23659">
    <property type="entry name" value="UFL1"/>
    <property type="match status" value="1"/>
</dbReference>
<organism evidence="8 9">
    <name type="scientific">Symbiochloris irregularis</name>
    <dbReference type="NCBI Taxonomy" id="706552"/>
    <lineage>
        <taxon>Eukaryota</taxon>
        <taxon>Viridiplantae</taxon>
        <taxon>Chlorophyta</taxon>
        <taxon>core chlorophytes</taxon>
        <taxon>Trebouxiophyceae</taxon>
        <taxon>Trebouxiales</taxon>
        <taxon>Trebouxiaceae</taxon>
        <taxon>Symbiochloris</taxon>
    </lineage>
</organism>
<dbReference type="EMBL" id="JALJOQ010000069">
    <property type="protein sequence ID" value="KAK9802703.1"/>
    <property type="molecule type" value="Genomic_DNA"/>
</dbReference>
<protein>
    <recommendedName>
        <fullName evidence="10">E3 UFM1-protein ligase 1</fullName>
    </recommendedName>
</protein>
<evidence type="ECO:0000256" key="4">
    <source>
        <dbReference type="SAM" id="MobiDB-lite"/>
    </source>
</evidence>
<dbReference type="GO" id="GO:0061666">
    <property type="term" value="F:UFM1 ligase activity"/>
    <property type="evidence" value="ECO:0007669"/>
    <property type="project" value="InterPro"/>
</dbReference>
<comment type="similarity">
    <text evidence="1">Belongs to the UFL1 family.</text>
</comment>
<feature type="compositionally biased region" description="Low complexity" evidence="4">
    <location>
        <begin position="403"/>
        <end position="427"/>
    </location>
</feature>
<keyword evidence="2" id="KW-0808">Transferase</keyword>
<evidence type="ECO:0000259" key="6">
    <source>
        <dbReference type="Pfam" id="PF23659"/>
    </source>
</evidence>
<comment type="caution">
    <text evidence="8">The sequence shown here is derived from an EMBL/GenBank/DDBJ whole genome shotgun (WGS) entry which is preliminary data.</text>
</comment>
<dbReference type="GO" id="GO:0032434">
    <property type="term" value="P:regulation of proteasomal ubiquitin-dependent protein catabolic process"/>
    <property type="evidence" value="ECO:0007669"/>
    <property type="project" value="TreeGrafter"/>
</dbReference>
<evidence type="ECO:0000256" key="3">
    <source>
        <dbReference type="ARBA" id="ARBA00022786"/>
    </source>
</evidence>
<dbReference type="PANTHER" id="PTHR31057">
    <property type="entry name" value="E3 UFM1-PROTEIN LIGASE 1"/>
    <property type="match status" value="1"/>
</dbReference>
<dbReference type="GO" id="GO:1990592">
    <property type="term" value="P:protein K69-linked ufmylation"/>
    <property type="evidence" value="ECO:0007669"/>
    <property type="project" value="TreeGrafter"/>
</dbReference>
<dbReference type="Pfam" id="PF09743">
    <property type="entry name" value="E3_UFM1_ligase"/>
    <property type="match status" value="1"/>
</dbReference>
<proteinExistence type="inferred from homology"/>
<feature type="compositionally biased region" description="Low complexity" evidence="4">
    <location>
        <begin position="458"/>
        <end position="480"/>
    </location>
</feature>
<dbReference type="InterPro" id="IPR056579">
    <property type="entry name" value="Ufl1_N"/>
</dbReference>
<evidence type="ECO:0008006" key="10">
    <source>
        <dbReference type="Google" id="ProtNLM"/>
    </source>
</evidence>
<accession>A0AAW1P2B7</accession>
<evidence type="ECO:0000313" key="8">
    <source>
        <dbReference type="EMBL" id="KAK9802703.1"/>
    </source>
</evidence>
<dbReference type="GO" id="GO:0034976">
    <property type="term" value="P:response to endoplasmic reticulum stress"/>
    <property type="evidence" value="ECO:0007669"/>
    <property type="project" value="TreeGrafter"/>
</dbReference>
<feature type="region of interest" description="Disordered" evidence="4">
    <location>
        <begin position="399"/>
        <end position="486"/>
    </location>
</feature>
<evidence type="ECO:0000259" key="7">
    <source>
        <dbReference type="Pfam" id="PF25041"/>
    </source>
</evidence>
<keyword evidence="9" id="KW-1185">Reference proteome</keyword>
<reference evidence="8 9" key="1">
    <citation type="journal article" date="2024" name="Nat. Commun.">
        <title>Phylogenomics reveals the evolutionary origins of lichenization in chlorophyte algae.</title>
        <authorList>
            <person name="Puginier C."/>
            <person name="Libourel C."/>
            <person name="Otte J."/>
            <person name="Skaloud P."/>
            <person name="Haon M."/>
            <person name="Grisel S."/>
            <person name="Petersen M."/>
            <person name="Berrin J.G."/>
            <person name="Delaux P.M."/>
            <person name="Dal Grande F."/>
            <person name="Keller J."/>
        </authorList>
    </citation>
    <scope>NUCLEOTIDE SEQUENCE [LARGE SCALE GENOMIC DNA]</scope>
    <source>
        <strain evidence="8 9">SAG 2036</strain>
    </source>
</reference>
<name>A0AAW1P2B7_9CHLO</name>
<evidence type="ECO:0000256" key="1">
    <source>
        <dbReference type="ARBA" id="ARBA00010789"/>
    </source>
</evidence>
<dbReference type="Proteomes" id="UP001465755">
    <property type="component" value="Unassembled WGS sequence"/>
</dbReference>
<dbReference type="Pfam" id="PF25041">
    <property type="entry name" value="UFL1_C"/>
    <property type="match status" value="1"/>
</dbReference>
<feature type="domain" description="E3 UFM1-protein ligase-like C-terminal" evidence="7">
    <location>
        <begin position="683"/>
        <end position="773"/>
    </location>
</feature>
<feature type="compositionally biased region" description="Basic residues" evidence="4">
    <location>
        <begin position="443"/>
        <end position="454"/>
    </location>
</feature>
<dbReference type="PANTHER" id="PTHR31057:SF0">
    <property type="entry name" value="E3 UFM1-PROTEIN LIGASE 1"/>
    <property type="match status" value="1"/>
</dbReference>
<feature type="domain" description="E3 UFM1-protein ligase 1-like N-terminal" evidence="5">
    <location>
        <begin position="6"/>
        <end position="282"/>
    </location>
</feature>
<dbReference type="InterPro" id="IPR056580">
    <property type="entry name" value="Ufl1_dom"/>
</dbReference>
<feature type="domain" description="E3 UFM1-protein ligase 1-like" evidence="6">
    <location>
        <begin position="550"/>
        <end position="678"/>
    </location>
</feature>
<sequence>MADFSLEDLQAALQEVQKEKSSARLSERNVVELITKLQDLGLLSEALLHSVTGREYLTEARLREEVGDALHQSGGRLALVDLPTLLGVDFVHCERAAAQAVEDDPDLLHIGGELITAAHLEGLAREANQLLQESGVVAIGELAQLYKLSTELMQGLVEEKLGSLIQGRLHSGIIFTEAYVGRVKCQLRGALRGALRPVQMQQLHRTLGLQVSAGLAGRGAPTSALVEELVREQALQGSLRAGGEVWVPAAHLRAQQDAVLTFFNQNQYIEYSMLSKLGVVDNQLEYIYPLVPEGFALQSAFVDAALLERVEAAASDALVDSSWVDVHPLLPPALNSQDAALLLAECETVEGLGKGGAKRAAEGQVLSATCLVSAEFQAALEEKACNAARSLAAEALEDRKRASTAASTSAPEPSSHSTGKGATAAAEAADDSDDDWGPSGKGSARKKKGSKRKGGAPGKTKASSSSTAAAPRQRGQAQQAEHSRHRERLMPEALAELLVEWEPELEGAGEDGGLALALAQELRRPALAAFDQAMQAVFTAGAEARRRQREAIEARLEQAWKNMQATAHGVQALSEALQEPDSAACRAVERHAVRTRGADTADCLLQLLQVDMHEDAQDAQPPGGISAAERTALLNKLPDHLSKAARHAADTANGSDLQAAVAAVQALSEAAGVRLAKLERKAEKGLVAAHAQALRLQLATEEDPAAALSQAIPVLLARALGVLLSIPGKAIGAVTTLLQKHLNETDHQHLSRFHKLVVEQLLSDVKDEGIEQELQSLVPVLRHMAGIDANQTAHQ</sequence>
<evidence type="ECO:0000256" key="2">
    <source>
        <dbReference type="ARBA" id="ARBA00022679"/>
    </source>
</evidence>
<evidence type="ECO:0000259" key="5">
    <source>
        <dbReference type="Pfam" id="PF09743"/>
    </source>
</evidence>
<keyword evidence="3" id="KW-0833">Ubl conjugation pathway</keyword>
<gene>
    <name evidence="8" type="ORF">WJX73_008997</name>
</gene>
<dbReference type="GO" id="GO:0005789">
    <property type="term" value="C:endoplasmic reticulum membrane"/>
    <property type="evidence" value="ECO:0007669"/>
    <property type="project" value="TreeGrafter"/>
</dbReference>
<dbReference type="InterPro" id="IPR056761">
    <property type="entry name" value="Ufl1-like_C"/>
</dbReference>